<dbReference type="SUPFAM" id="SSF53474">
    <property type="entry name" value="alpha/beta-Hydrolases"/>
    <property type="match status" value="1"/>
</dbReference>
<dbReference type="AlphaFoldDB" id="A0A8S1A8U3"/>
<proteinExistence type="predicted"/>
<dbReference type="PANTHER" id="PTHR45237">
    <property type="entry name" value="POSSIBLE PARA-NITROBENZYL ESTERASE"/>
    <property type="match status" value="1"/>
</dbReference>
<gene>
    <name evidence="4" type="ORF">APLA_LOCUS8483</name>
</gene>
<dbReference type="OrthoDB" id="19653at2759"/>
<keyword evidence="5" id="KW-1185">Reference proteome</keyword>
<dbReference type="PANTHER" id="PTHR45237:SF2">
    <property type="entry name" value="POSSIBLE PARA-NITROBENZYL ESTERASE"/>
    <property type="match status" value="1"/>
</dbReference>
<feature type="signal peptide" evidence="2">
    <location>
        <begin position="1"/>
        <end position="18"/>
    </location>
</feature>
<evidence type="ECO:0000256" key="2">
    <source>
        <dbReference type="SAM" id="SignalP"/>
    </source>
</evidence>
<dbReference type="InterPro" id="IPR002018">
    <property type="entry name" value="CarbesteraseB"/>
</dbReference>
<reference evidence="4 5" key="1">
    <citation type="submission" date="2020-04" db="EMBL/GenBank/DDBJ databases">
        <authorList>
            <person name="Wallbank WR R."/>
            <person name="Pardo Diaz C."/>
            <person name="Kozak K."/>
            <person name="Martin S."/>
            <person name="Jiggins C."/>
            <person name="Moest M."/>
            <person name="Warren A I."/>
            <person name="Byers J.R.P. K."/>
            <person name="Montejo-Kovacevich G."/>
            <person name="Yen C E."/>
        </authorList>
    </citation>
    <scope>NUCLEOTIDE SEQUENCE [LARGE SCALE GENOMIC DNA]</scope>
</reference>
<dbReference type="InterPro" id="IPR029058">
    <property type="entry name" value="AB_hydrolase_fold"/>
</dbReference>
<evidence type="ECO:0000313" key="4">
    <source>
        <dbReference type="EMBL" id="CAB3241217.1"/>
    </source>
</evidence>
<keyword evidence="2" id="KW-0732">Signal</keyword>
<dbReference type="Proteomes" id="UP000494106">
    <property type="component" value="Unassembled WGS sequence"/>
</dbReference>
<evidence type="ECO:0000259" key="3">
    <source>
        <dbReference type="Pfam" id="PF00135"/>
    </source>
</evidence>
<evidence type="ECO:0000256" key="1">
    <source>
        <dbReference type="ARBA" id="ARBA00023180"/>
    </source>
</evidence>
<feature type="domain" description="Carboxylesterase type B" evidence="3">
    <location>
        <begin position="23"/>
        <end position="128"/>
    </location>
</feature>
<dbReference type="Pfam" id="PF00135">
    <property type="entry name" value="COesterase"/>
    <property type="match status" value="1"/>
</dbReference>
<organism evidence="4 5">
    <name type="scientific">Arctia plantaginis</name>
    <name type="common">Wood tiger moth</name>
    <name type="synonym">Phalaena plantaginis</name>
    <dbReference type="NCBI Taxonomy" id="874455"/>
    <lineage>
        <taxon>Eukaryota</taxon>
        <taxon>Metazoa</taxon>
        <taxon>Ecdysozoa</taxon>
        <taxon>Arthropoda</taxon>
        <taxon>Hexapoda</taxon>
        <taxon>Insecta</taxon>
        <taxon>Pterygota</taxon>
        <taxon>Neoptera</taxon>
        <taxon>Endopterygota</taxon>
        <taxon>Lepidoptera</taxon>
        <taxon>Glossata</taxon>
        <taxon>Ditrysia</taxon>
        <taxon>Noctuoidea</taxon>
        <taxon>Erebidae</taxon>
        <taxon>Arctiinae</taxon>
        <taxon>Arctia</taxon>
    </lineage>
</organism>
<keyword evidence="1" id="KW-0325">Glycoprotein</keyword>
<dbReference type="EMBL" id="CADEBC010000508">
    <property type="protein sequence ID" value="CAB3241217.1"/>
    <property type="molecule type" value="Genomic_DNA"/>
</dbReference>
<evidence type="ECO:0000313" key="5">
    <source>
        <dbReference type="Proteomes" id="UP000494106"/>
    </source>
</evidence>
<protein>
    <recommendedName>
        <fullName evidence="3">Carboxylesterase type B domain-containing protein</fullName>
    </recommendedName>
</protein>
<dbReference type="Gene3D" id="3.40.50.1820">
    <property type="entry name" value="alpha/beta hydrolase"/>
    <property type="match status" value="1"/>
</dbReference>
<sequence>MLAERCVILIFLVCTVNSEIKDLLVETDIGFIKGLRADDGDYTMFLGLPFAEVNTSNPFGVATPHPGFEKTFEAYDDYAPCPQREEYNLTLVGSLNCLKLNIFVPDSASAKNRLPVLAYVFGGGFTDGIFRFSYK</sequence>
<accession>A0A8S1A8U3</accession>
<comment type="caution">
    <text evidence="4">The sequence shown here is derived from an EMBL/GenBank/DDBJ whole genome shotgun (WGS) entry which is preliminary data.</text>
</comment>
<feature type="chain" id="PRO_5035886519" description="Carboxylesterase type B domain-containing protein" evidence="2">
    <location>
        <begin position="19"/>
        <end position="135"/>
    </location>
</feature>
<name>A0A8S1A8U3_ARCPL</name>